<organism evidence="1 2">
    <name type="scientific">Hyaloscypha bicolor E</name>
    <dbReference type="NCBI Taxonomy" id="1095630"/>
    <lineage>
        <taxon>Eukaryota</taxon>
        <taxon>Fungi</taxon>
        <taxon>Dikarya</taxon>
        <taxon>Ascomycota</taxon>
        <taxon>Pezizomycotina</taxon>
        <taxon>Leotiomycetes</taxon>
        <taxon>Helotiales</taxon>
        <taxon>Hyaloscyphaceae</taxon>
        <taxon>Hyaloscypha</taxon>
        <taxon>Hyaloscypha bicolor</taxon>
    </lineage>
</organism>
<name>A0A2J6STU2_9HELO</name>
<protein>
    <submittedName>
        <fullName evidence="1">Uncharacterized protein</fullName>
    </submittedName>
</protein>
<sequence length="113" mass="12579">MSVLNINHPNSDGYTVSTSSKSQRTTVLLQETKTLISMGSNGDVLPKSRLRFWMVNNRPAVDEAGNFLHTSKVGANATIEVSEHKLSSGKLEFIKTIWSEAVQLFVNRSRSER</sequence>
<evidence type="ECO:0000313" key="1">
    <source>
        <dbReference type="EMBL" id="PMD54113.1"/>
    </source>
</evidence>
<keyword evidence="2" id="KW-1185">Reference proteome</keyword>
<evidence type="ECO:0000313" key="2">
    <source>
        <dbReference type="Proteomes" id="UP000235371"/>
    </source>
</evidence>
<accession>A0A2J6STU2</accession>
<dbReference type="RefSeq" id="XP_024731017.1">
    <property type="nucleotide sequence ID" value="XM_024870504.1"/>
</dbReference>
<dbReference type="AlphaFoldDB" id="A0A2J6STU2"/>
<dbReference type="Proteomes" id="UP000235371">
    <property type="component" value="Unassembled WGS sequence"/>
</dbReference>
<reference evidence="1 2" key="1">
    <citation type="submission" date="2016-04" db="EMBL/GenBank/DDBJ databases">
        <title>A degradative enzymes factory behind the ericoid mycorrhizal symbiosis.</title>
        <authorList>
            <consortium name="DOE Joint Genome Institute"/>
            <person name="Martino E."/>
            <person name="Morin E."/>
            <person name="Grelet G."/>
            <person name="Kuo A."/>
            <person name="Kohler A."/>
            <person name="Daghino S."/>
            <person name="Barry K."/>
            <person name="Choi C."/>
            <person name="Cichocki N."/>
            <person name="Clum A."/>
            <person name="Copeland A."/>
            <person name="Hainaut M."/>
            <person name="Haridas S."/>
            <person name="Labutti K."/>
            <person name="Lindquist E."/>
            <person name="Lipzen A."/>
            <person name="Khouja H.-R."/>
            <person name="Murat C."/>
            <person name="Ohm R."/>
            <person name="Olson A."/>
            <person name="Spatafora J."/>
            <person name="Veneault-Fourrey C."/>
            <person name="Henrissat B."/>
            <person name="Grigoriev I."/>
            <person name="Martin F."/>
            <person name="Perotto S."/>
        </authorList>
    </citation>
    <scope>NUCLEOTIDE SEQUENCE [LARGE SCALE GENOMIC DNA]</scope>
    <source>
        <strain evidence="1 2">E</strain>
    </source>
</reference>
<dbReference type="OrthoDB" id="10469437at2759"/>
<gene>
    <name evidence="1" type="ORF">K444DRAFT_135851</name>
</gene>
<dbReference type="InParanoid" id="A0A2J6STU2"/>
<dbReference type="EMBL" id="KZ613866">
    <property type="protein sequence ID" value="PMD54113.1"/>
    <property type="molecule type" value="Genomic_DNA"/>
</dbReference>
<proteinExistence type="predicted"/>
<dbReference type="GeneID" id="36578586"/>